<dbReference type="GO" id="GO:0016740">
    <property type="term" value="F:transferase activity"/>
    <property type="evidence" value="ECO:0007669"/>
    <property type="project" value="UniProtKB-KW"/>
</dbReference>
<gene>
    <name evidence="1" type="ORF">IW15_01525</name>
</gene>
<dbReference type="eggNOG" id="ENOG50311EB">
    <property type="taxonomic scope" value="Bacteria"/>
</dbReference>
<evidence type="ECO:0000313" key="1">
    <source>
        <dbReference type="EMBL" id="KFF14152.1"/>
    </source>
</evidence>
<accession>A0A086ABT8</accession>
<reference evidence="1 2" key="1">
    <citation type="submission" date="2014-07" db="EMBL/GenBank/DDBJ databases">
        <title>Genome of Chryseobacterium soli DSM 19298.</title>
        <authorList>
            <person name="Stropko S.J."/>
            <person name="Pipes S.E."/>
            <person name="Newman J."/>
        </authorList>
    </citation>
    <scope>NUCLEOTIDE SEQUENCE [LARGE SCALE GENOMIC DNA]</scope>
    <source>
        <strain evidence="1 2">DSM 19298</strain>
    </source>
</reference>
<comment type="caution">
    <text evidence="1">The sequence shown here is derived from an EMBL/GenBank/DDBJ whole genome shotgun (WGS) entry which is preliminary data.</text>
</comment>
<keyword evidence="2" id="KW-1185">Reference proteome</keyword>
<keyword evidence="1" id="KW-0808">Transferase</keyword>
<protein>
    <submittedName>
        <fullName evidence="1">GNAT family acetyltransferase</fullName>
    </submittedName>
</protein>
<proteinExistence type="predicted"/>
<name>A0A086ABT8_9FLAO</name>
<dbReference type="AlphaFoldDB" id="A0A086ABT8"/>
<evidence type="ECO:0000313" key="2">
    <source>
        <dbReference type="Proteomes" id="UP000028705"/>
    </source>
</evidence>
<organism evidence="1 2">
    <name type="scientific">Chryseobacterium soli</name>
    <dbReference type="NCBI Taxonomy" id="445961"/>
    <lineage>
        <taxon>Bacteria</taxon>
        <taxon>Pseudomonadati</taxon>
        <taxon>Bacteroidota</taxon>
        <taxon>Flavobacteriia</taxon>
        <taxon>Flavobacteriales</taxon>
        <taxon>Weeksellaceae</taxon>
        <taxon>Chryseobacterium group</taxon>
        <taxon>Chryseobacterium</taxon>
    </lineage>
</organism>
<dbReference type="OrthoDB" id="1264833at2"/>
<dbReference type="Proteomes" id="UP000028705">
    <property type="component" value="Unassembled WGS sequence"/>
</dbReference>
<dbReference type="EMBL" id="JPRH01000001">
    <property type="protein sequence ID" value="KFF14152.1"/>
    <property type="molecule type" value="Genomic_DNA"/>
</dbReference>
<sequence length="41" mass="4604">MKKLDKEKMKNIVAGGEICLECAIGYVQVIIEGRCYCIPQD</sequence>
<dbReference type="RefSeq" id="WP_034708739.1">
    <property type="nucleotide sequence ID" value="NZ_JAODPJ010000002.1"/>
</dbReference>